<feature type="region of interest" description="Disordered" evidence="4">
    <location>
        <begin position="243"/>
        <end position="271"/>
    </location>
</feature>
<reference evidence="6" key="1">
    <citation type="submission" date="2018-10" db="EMBL/GenBank/DDBJ databases">
        <title>Transcriptome assembly of Aceria tosichella (Wheat curl mite) Type 2.</title>
        <authorList>
            <person name="Scully E.D."/>
            <person name="Geib S.M."/>
            <person name="Palmer N.A."/>
            <person name="Gupta A.K."/>
            <person name="Sarath G."/>
            <person name="Tatineni S."/>
        </authorList>
    </citation>
    <scope>NUCLEOTIDE SEQUENCE</scope>
    <source>
        <strain evidence="6">LincolnNE</strain>
    </source>
</reference>
<evidence type="ECO:0000256" key="4">
    <source>
        <dbReference type="SAM" id="MobiDB-lite"/>
    </source>
</evidence>
<keyword evidence="3" id="KW-0720">Serine protease</keyword>
<dbReference type="FunFam" id="2.40.10.10:FF:000068">
    <property type="entry name" value="transmembrane protease serine 2"/>
    <property type="match status" value="1"/>
</dbReference>
<feature type="region of interest" description="Disordered" evidence="4">
    <location>
        <begin position="316"/>
        <end position="335"/>
    </location>
</feature>
<dbReference type="PROSITE" id="PS00135">
    <property type="entry name" value="TRYPSIN_SER"/>
    <property type="match status" value="1"/>
</dbReference>
<dbReference type="CDD" id="cd00190">
    <property type="entry name" value="Tryp_SPc"/>
    <property type="match status" value="1"/>
</dbReference>
<feature type="region of interest" description="Disordered" evidence="4">
    <location>
        <begin position="184"/>
        <end position="224"/>
    </location>
</feature>
<dbReference type="AlphaFoldDB" id="A0A6G1SGF1"/>
<evidence type="ECO:0000259" key="5">
    <source>
        <dbReference type="PROSITE" id="PS50240"/>
    </source>
</evidence>
<feature type="compositionally biased region" description="Low complexity" evidence="4">
    <location>
        <begin position="211"/>
        <end position="222"/>
    </location>
</feature>
<accession>A0A6G1SGF1</accession>
<dbReference type="GO" id="GO:0006508">
    <property type="term" value="P:proteolysis"/>
    <property type="evidence" value="ECO:0007669"/>
    <property type="project" value="UniProtKB-KW"/>
</dbReference>
<dbReference type="InterPro" id="IPR051487">
    <property type="entry name" value="Ser/Thr_Proteases_Immune/Dev"/>
</dbReference>
<feature type="compositionally biased region" description="Polar residues" evidence="4">
    <location>
        <begin position="190"/>
        <end position="210"/>
    </location>
</feature>
<keyword evidence="6" id="KW-0413">Isomerase</keyword>
<dbReference type="InterPro" id="IPR033116">
    <property type="entry name" value="TRYPSIN_SER"/>
</dbReference>
<dbReference type="InterPro" id="IPR001254">
    <property type="entry name" value="Trypsin_dom"/>
</dbReference>
<keyword evidence="1" id="KW-1015">Disulfide bond</keyword>
<dbReference type="EMBL" id="GGYP01004281">
    <property type="protein sequence ID" value="MDE49052.1"/>
    <property type="molecule type" value="Transcribed_RNA"/>
</dbReference>
<dbReference type="SUPFAM" id="SSF50494">
    <property type="entry name" value="Trypsin-like serine proteases"/>
    <property type="match status" value="1"/>
</dbReference>
<dbReference type="GO" id="GO:0016853">
    <property type="term" value="F:isomerase activity"/>
    <property type="evidence" value="ECO:0007669"/>
    <property type="project" value="UniProtKB-KW"/>
</dbReference>
<feature type="domain" description="Peptidase S1" evidence="5">
    <location>
        <begin position="598"/>
        <end position="880"/>
    </location>
</feature>
<name>A0A6G1SGF1_9ACAR</name>
<keyword evidence="3" id="KW-0645">Protease</keyword>
<evidence type="ECO:0000313" key="6">
    <source>
        <dbReference type="EMBL" id="MDE49052.1"/>
    </source>
</evidence>
<organism evidence="6">
    <name type="scientific">Aceria tosichella</name>
    <name type="common">wheat curl mite</name>
    <dbReference type="NCBI Taxonomy" id="561515"/>
    <lineage>
        <taxon>Eukaryota</taxon>
        <taxon>Metazoa</taxon>
        <taxon>Ecdysozoa</taxon>
        <taxon>Arthropoda</taxon>
        <taxon>Chelicerata</taxon>
        <taxon>Arachnida</taxon>
        <taxon>Acari</taxon>
        <taxon>Acariformes</taxon>
        <taxon>Trombidiformes</taxon>
        <taxon>Prostigmata</taxon>
        <taxon>Eupodina</taxon>
        <taxon>Eriophyoidea</taxon>
        <taxon>Eriophyidae</taxon>
        <taxon>Eriophyinae</taxon>
        <taxon>Aceriini</taxon>
        <taxon>Aceria</taxon>
    </lineage>
</organism>
<feature type="compositionally biased region" description="Low complexity" evidence="4">
    <location>
        <begin position="254"/>
        <end position="265"/>
    </location>
</feature>
<gene>
    <name evidence="6" type="primary">ISOHC</name>
    <name evidence="6" type="ORF">g.14515</name>
</gene>
<feature type="compositionally biased region" description="Low complexity" evidence="4">
    <location>
        <begin position="473"/>
        <end position="484"/>
    </location>
</feature>
<dbReference type="Gene3D" id="2.40.10.10">
    <property type="entry name" value="Trypsin-like serine proteases"/>
    <property type="match status" value="1"/>
</dbReference>
<dbReference type="InterPro" id="IPR001314">
    <property type="entry name" value="Peptidase_S1A"/>
</dbReference>
<protein>
    <submittedName>
        <fullName evidence="6">Venom peptide isomerase heavy chain</fullName>
    </submittedName>
</protein>
<sequence>MGACLLLGRRHGASRGAQCSYLILVIVISFLHQTFHIERLSNVVLAAPQTKTISSSSSNVESEKLAKASSDEVVGKQGVTTTGLVEQQKTADLTLLINETLKINNKSTQVDVGPLVAGDNSKPNFRDDWTFDRVEYDLMDFLQELNARYSYANKSQQIGEQAAPALVLEERRDQEATACGEQVRVDSAADDNNSGQQLAAQSIKSLSPNNQHQEQSHQQKQQLTETVTKTTIEAVKKELDAVSPAYDNQQLQTSSSISTSSSSSESRPDLANTAEAHKTAQVFPSVTASPSVLPVSLASNDQDISESNWQYGIFDRFTRPRSPTTPSTQAPDTISVSGSNAQIDVKAFNSDECGLRTYRTEPDYYPVEASIGNQEDTDEVTKELSQRRQRPPLGTFFSSHKKYHQTSGASGDITEGFSDDLDRDRPLDSLPPFDRYGEPTSSATAAAAASTSTGDSDGESNTAKYHKAQATQAGASSAPGLSSANEAQDDRGPTPAAESEFNLSLRRQWLQQQLGSTLQMLGVNTNGSGSLSDFFNKTGPMRENMMKLSAAAAAAMTRNNKLGKAYMPDGKPKVAPEGQISEQELKSRQDELKLEARVIGGNDARLGDSPWSASLQALVSRPGTGGVEYRHYCGGTIISEYYILTAAHCLDFMVGRESRLFVVIGDLNWRMSAASLYGRRFGIEKLIIHGGYKSTAFGHDIGLIKTKESMKPLKVNGRYVINSVCLPEKNVEHTGEAELVGWGLFSNRNEMADSLQIADVPILPRPLCVDLYRRRTGLIQWLIGIELITEKQICAGTFGRGICQGDSGSALVFNEKVQDSKPATAANTRLKNNLMRDQQQRATIIGVVAFGGIRRCSYQSLPGVYMQTSKYLDWILPRIQ</sequence>
<evidence type="ECO:0000256" key="3">
    <source>
        <dbReference type="RuleBase" id="RU363034"/>
    </source>
</evidence>
<evidence type="ECO:0000256" key="1">
    <source>
        <dbReference type="ARBA" id="ARBA00023157"/>
    </source>
</evidence>
<comment type="similarity">
    <text evidence="2">Belongs to the peptidase S1 family. CLIP subfamily.</text>
</comment>
<dbReference type="PANTHER" id="PTHR24256">
    <property type="entry name" value="TRYPTASE-RELATED"/>
    <property type="match status" value="1"/>
</dbReference>
<keyword evidence="3" id="KW-0378">Hydrolase</keyword>
<dbReference type="PROSITE" id="PS50240">
    <property type="entry name" value="TRYPSIN_DOM"/>
    <property type="match status" value="1"/>
</dbReference>
<feature type="region of interest" description="Disordered" evidence="4">
    <location>
        <begin position="369"/>
        <end position="498"/>
    </location>
</feature>
<dbReference type="Pfam" id="PF00089">
    <property type="entry name" value="Trypsin"/>
    <property type="match status" value="1"/>
</dbReference>
<dbReference type="PRINTS" id="PR00722">
    <property type="entry name" value="CHYMOTRYPSIN"/>
</dbReference>
<evidence type="ECO:0000256" key="2">
    <source>
        <dbReference type="ARBA" id="ARBA00024195"/>
    </source>
</evidence>
<dbReference type="GO" id="GO:0004252">
    <property type="term" value="F:serine-type endopeptidase activity"/>
    <property type="evidence" value="ECO:0007669"/>
    <property type="project" value="InterPro"/>
</dbReference>
<dbReference type="InterPro" id="IPR043504">
    <property type="entry name" value="Peptidase_S1_PA_chymotrypsin"/>
</dbReference>
<dbReference type="InterPro" id="IPR009003">
    <property type="entry name" value="Peptidase_S1_PA"/>
</dbReference>
<dbReference type="InterPro" id="IPR018114">
    <property type="entry name" value="TRYPSIN_HIS"/>
</dbReference>
<feature type="compositionally biased region" description="Low complexity" evidence="4">
    <location>
        <begin position="428"/>
        <end position="453"/>
    </location>
</feature>
<dbReference type="PROSITE" id="PS00134">
    <property type="entry name" value="TRYPSIN_HIS"/>
    <property type="match status" value="1"/>
</dbReference>
<dbReference type="SMART" id="SM00020">
    <property type="entry name" value="Tryp_SPc"/>
    <property type="match status" value="1"/>
</dbReference>
<proteinExistence type="inferred from homology"/>